<feature type="transmembrane region" description="Helical" evidence="8">
    <location>
        <begin position="35"/>
        <end position="53"/>
    </location>
</feature>
<keyword evidence="4" id="KW-1003">Cell membrane</keyword>
<dbReference type="EMBL" id="MFQE01000062">
    <property type="protein sequence ID" value="OGH69807.1"/>
    <property type="molecule type" value="Genomic_DNA"/>
</dbReference>
<dbReference type="GO" id="GO:0055085">
    <property type="term" value="P:transmembrane transport"/>
    <property type="evidence" value="ECO:0007669"/>
    <property type="project" value="TreeGrafter"/>
</dbReference>
<dbReference type="InterPro" id="IPR002549">
    <property type="entry name" value="AI-2E-like"/>
</dbReference>
<keyword evidence="6 8" id="KW-1133">Transmembrane helix</keyword>
<keyword evidence="3" id="KW-0813">Transport</keyword>
<feature type="transmembrane region" description="Helical" evidence="8">
    <location>
        <begin position="208"/>
        <end position="232"/>
    </location>
</feature>
<dbReference type="GO" id="GO:0005886">
    <property type="term" value="C:plasma membrane"/>
    <property type="evidence" value="ECO:0007669"/>
    <property type="project" value="UniProtKB-SubCell"/>
</dbReference>
<dbReference type="STRING" id="1798683.A3C90_03265"/>
<evidence type="ECO:0000313" key="10">
    <source>
        <dbReference type="Proteomes" id="UP000177457"/>
    </source>
</evidence>
<comment type="caution">
    <text evidence="9">The sequence shown here is derived from an EMBL/GenBank/DDBJ whole genome shotgun (WGS) entry which is preliminary data.</text>
</comment>
<accession>A0A1F6MDR4</accession>
<protein>
    <recommendedName>
        <fullName evidence="11">AI-2E family transporter</fullName>
    </recommendedName>
</protein>
<feature type="transmembrane region" description="Helical" evidence="8">
    <location>
        <begin position="307"/>
        <end position="338"/>
    </location>
</feature>
<feature type="transmembrane region" description="Helical" evidence="8">
    <location>
        <begin position="238"/>
        <end position="263"/>
    </location>
</feature>
<dbReference type="PANTHER" id="PTHR21716:SF53">
    <property type="entry name" value="PERMEASE PERM-RELATED"/>
    <property type="match status" value="1"/>
</dbReference>
<proteinExistence type="inferred from homology"/>
<evidence type="ECO:0000256" key="8">
    <source>
        <dbReference type="SAM" id="Phobius"/>
    </source>
</evidence>
<dbReference type="AlphaFoldDB" id="A0A1F6MDR4"/>
<evidence type="ECO:0000256" key="7">
    <source>
        <dbReference type="ARBA" id="ARBA00023136"/>
    </source>
</evidence>
<reference evidence="9 10" key="1">
    <citation type="journal article" date="2016" name="Nat. Commun.">
        <title>Thousands of microbial genomes shed light on interconnected biogeochemical processes in an aquifer system.</title>
        <authorList>
            <person name="Anantharaman K."/>
            <person name="Brown C.T."/>
            <person name="Hug L.A."/>
            <person name="Sharon I."/>
            <person name="Castelle C.J."/>
            <person name="Probst A.J."/>
            <person name="Thomas B.C."/>
            <person name="Singh A."/>
            <person name="Wilkins M.J."/>
            <person name="Karaoz U."/>
            <person name="Brodie E.L."/>
            <person name="Williams K.H."/>
            <person name="Hubbard S.S."/>
            <person name="Banfield J.F."/>
        </authorList>
    </citation>
    <scope>NUCLEOTIDE SEQUENCE [LARGE SCALE GENOMIC DNA]</scope>
</reference>
<name>A0A1F6MDR4_9BACT</name>
<feature type="transmembrane region" description="Helical" evidence="8">
    <location>
        <begin position="12"/>
        <end position="29"/>
    </location>
</feature>
<organism evidence="9 10">
    <name type="scientific">Candidatus Magasanikbacteria bacterium RIFCSPHIGHO2_02_FULL_51_14</name>
    <dbReference type="NCBI Taxonomy" id="1798683"/>
    <lineage>
        <taxon>Bacteria</taxon>
        <taxon>Candidatus Magasanikiibacteriota</taxon>
    </lineage>
</organism>
<dbReference type="PANTHER" id="PTHR21716">
    <property type="entry name" value="TRANSMEMBRANE PROTEIN"/>
    <property type="match status" value="1"/>
</dbReference>
<evidence type="ECO:0000313" key="9">
    <source>
        <dbReference type="EMBL" id="OGH69807.1"/>
    </source>
</evidence>
<evidence type="ECO:0000256" key="6">
    <source>
        <dbReference type="ARBA" id="ARBA00022989"/>
    </source>
</evidence>
<feature type="transmembrane region" description="Helical" evidence="8">
    <location>
        <begin position="155"/>
        <end position="174"/>
    </location>
</feature>
<evidence type="ECO:0000256" key="4">
    <source>
        <dbReference type="ARBA" id="ARBA00022475"/>
    </source>
</evidence>
<evidence type="ECO:0008006" key="11">
    <source>
        <dbReference type="Google" id="ProtNLM"/>
    </source>
</evidence>
<evidence type="ECO:0000256" key="3">
    <source>
        <dbReference type="ARBA" id="ARBA00022448"/>
    </source>
</evidence>
<evidence type="ECO:0000256" key="2">
    <source>
        <dbReference type="ARBA" id="ARBA00009773"/>
    </source>
</evidence>
<dbReference type="Proteomes" id="UP000177457">
    <property type="component" value="Unassembled WGS sequence"/>
</dbReference>
<sequence length="347" mass="37196">MSDNHISISTGTIFKVVAIGLALYLLYLVWNIALILFVSLILSALIGPFADWFQKKRIPRALAVLLIYVILFGILGFVIAFLAPVVARDVPALVDNLGKAWVGLQENESWQKILEGVQNAQASLSRYGASAGEAAVARPDVGGTISGVYSTLSGLFGGVVTFILILVMTFYLVVQEDPLKKIVHSVVPDERVPYVANLIQRMRDKLGLWIRGQMILSAIIGLAVFLGLSLLGVKYASVLALIAALLEFIPYVGPIMASIPALFLAFSQGGLIKLALVFAMFVVIQQLENNLLVPKVMQRAVGLNPVISIVALLVGAQLAGILGALVAIPVATALSVFIHDVLEKKTT</sequence>
<keyword evidence="5 8" id="KW-0812">Transmembrane</keyword>
<evidence type="ECO:0000256" key="5">
    <source>
        <dbReference type="ARBA" id="ARBA00022692"/>
    </source>
</evidence>
<feature type="transmembrane region" description="Helical" evidence="8">
    <location>
        <begin position="270"/>
        <end position="287"/>
    </location>
</feature>
<comment type="similarity">
    <text evidence="2">Belongs to the autoinducer-2 exporter (AI-2E) (TC 2.A.86) family.</text>
</comment>
<gene>
    <name evidence="9" type="ORF">A3C90_03265</name>
</gene>
<evidence type="ECO:0000256" key="1">
    <source>
        <dbReference type="ARBA" id="ARBA00004651"/>
    </source>
</evidence>
<feature type="transmembrane region" description="Helical" evidence="8">
    <location>
        <begin position="65"/>
        <end position="87"/>
    </location>
</feature>
<keyword evidence="7 8" id="KW-0472">Membrane</keyword>
<dbReference type="Pfam" id="PF01594">
    <property type="entry name" value="AI-2E_transport"/>
    <property type="match status" value="1"/>
</dbReference>
<comment type="subcellular location">
    <subcellularLocation>
        <location evidence="1">Cell membrane</location>
        <topology evidence="1">Multi-pass membrane protein</topology>
    </subcellularLocation>
</comment>